<feature type="region of interest" description="Disordered" evidence="2">
    <location>
        <begin position="1496"/>
        <end position="1517"/>
    </location>
</feature>
<keyword evidence="1" id="KW-0677">Repeat</keyword>
<dbReference type="InterPro" id="IPR045351">
    <property type="entry name" value="DUF6531"/>
</dbReference>
<sequence length="1644" mass="181806">MKLIHVLVTLFALLSLTFNANACDGGGNDGGDSNCSGANSSPIPGSTQQSANPNSSVGNPISVITGNKYQQEIDYEAAGGVASLLFKRHYNSLNIETDTGLGFGWRHSFDIKLVTNPKQNKIQINQSDGRRIIFTLDSVNTKQFRATSPQDGVISAIGNKILWSLNDGRSIFFLGSRPVEITYPGNRSFTLEYENIPDGHLSKVTDNNGRSLLFSYSKGNTALGNFEQNTNNNVKLPGHLESVTLPDGKVINYSYDDEHNLSSVTYPDNTKRIYHYENIGFPNHLTGITNRSGIRFATWGYTDEGRANLSTHADGAEKVTLEYKIPEQMGDIGTTIVTNSLEQKSTYTWRYYETISQRLLLSSEGPGCATCPAPNKNYIYNNDYQIESIIDTKTGNVLQYNYDKQGRISSIKQKSPQSGGVPTAAKESSNRLVVRYEYNGNLPHPTLIARPSVNPDGEHITAITYNDDQQPATLTEKGFSPTTDGSFDPIERRTKLDYTNGNLSTIDGPRDDVQDLIQLAYDQQNRLQSLTQANGQSIKVLSYDISGHPTQIQKGEQSPLHISYNAQGQPTDIKQRNRSVQYSYDIEGRLTQITSADGEVIRMAYDEAGRLNTLNDNKGRKIQQLHDSESRPTQTQLMGASGKVLNTISYLYDAQGRLDKTQTQNLDGETETDYQYDEKGQLVKVEKDDQAVELSYNGLGQLLGLTQPGEVVTQFNYDNKGQNTALTDARDNKTQTIKDDFGRTVQHISPDTGTNIYAYDASGNRIKRTDPENNITTYQWNAANQLVKKVSTSNNGEIEITTFDYDSKTGKLASTTNPSTTESFQYNNEGQLIAHTREIDTHTFTTGYEYNEQDKLHKKHLPDGQTLRYHYYAEGDVNNTNNKQTGQLKAITRESLLGIKQESIIAEIDNDKTDSKSGYLSYNGLKTEYTFREDGQLQNIQIADTLKLKYTYDQNGNITGIDENGTLQSFEYDQGRLTLADTLTGQYHYDYDKVGNRTAKAHQDIQSTFTSESYQYPENGEGNRLLSYSQESGNITKAYQYNKSGSPEKTNGFSYEYNANQRPIKVFKNSKSNKELIAEYQYNTFGERIKKVSYSGSQKTVTYFLYDGHTLTAEITEKEPISGGVSFNQYIYLKHQPVAKLENKQLYAIHSDHLGTPRVASNDKKQTVWKADYTPFGKAEVVVGTISLNLRFPGQYEDQETRTHYNYLRDYNPETGRYITSDPIGLKGGINTYAYVSNNPLFSSDILGLAPDETTITLDGVDKPIATAEYTDKLTFVLNVALEQAVGNVKQALLDMLKPENIAIMVTMMAGIAVLQAVPGLNLVVDAVLLGWGWWNFGSSGVNFLYSIIKTGVGIARASTRTELCNLGISFGNATSQFAESAIDIISGGSRRISKAATNNNVSVSDIRNLPNTPITNRPSGYSTLGNNIRGPNEGIYTKLNGTEYRGHQVYENSGKKYIFEDGKKVEVKLDASDVSRFVTGLVGEKRTTQAMEDAGWTPLGNTQKSSGTVDDDLPGYQGQNGIDGIFKRQKSDGTYEYVIVETKASTGGSTGSLNQTVDGDTQLSSKWIDDRLATSGLPQADQLAIKNALEDGTLKTVKAEVTGVQTQQTGGTDVATDNGTIIFKEVTRVGDQGATVTNTEWSP</sequence>
<evidence type="ECO:0000256" key="3">
    <source>
        <dbReference type="SAM" id="SignalP"/>
    </source>
</evidence>
<dbReference type="NCBIfam" id="TIGR03696">
    <property type="entry name" value="Rhs_assc_core"/>
    <property type="match status" value="1"/>
</dbReference>
<feature type="chain" id="PRO_5020850780" evidence="3">
    <location>
        <begin position="23"/>
        <end position="1644"/>
    </location>
</feature>
<name>A0A4R1F315_9GAMM</name>
<dbReference type="PRINTS" id="PR00394">
    <property type="entry name" value="RHSPROTEIN"/>
</dbReference>
<dbReference type="InterPro" id="IPR006530">
    <property type="entry name" value="YD"/>
</dbReference>
<dbReference type="RefSeq" id="WP_131905123.1">
    <property type="nucleotide sequence ID" value="NZ_BAAAFU010000004.1"/>
</dbReference>
<reference evidence="6 7" key="1">
    <citation type="submission" date="2019-03" db="EMBL/GenBank/DDBJ databases">
        <title>Genomic Encyclopedia of Type Strains, Phase IV (KMG-IV): sequencing the most valuable type-strain genomes for metagenomic binning, comparative biology and taxonomic classification.</title>
        <authorList>
            <person name="Goeker M."/>
        </authorList>
    </citation>
    <scope>NUCLEOTIDE SEQUENCE [LARGE SCALE GENOMIC DNA]</scope>
    <source>
        <strain evidence="6 7">DSM 24830</strain>
    </source>
</reference>
<evidence type="ECO:0000259" key="4">
    <source>
        <dbReference type="Pfam" id="PF20148"/>
    </source>
</evidence>
<proteinExistence type="predicted"/>
<evidence type="ECO:0000313" key="6">
    <source>
        <dbReference type="EMBL" id="TCJ86789.1"/>
    </source>
</evidence>
<dbReference type="PANTHER" id="PTHR32305:SF15">
    <property type="entry name" value="PROTEIN RHSA-RELATED"/>
    <property type="match status" value="1"/>
</dbReference>
<gene>
    <name evidence="6" type="ORF">EV695_1287</name>
</gene>
<comment type="caution">
    <text evidence="6">The sequence shown here is derived from an EMBL/GenBank/DDBJ whole genome shotgun (WGS) entry which is preliminary data.</text>
</comment>
<dbReference type="InterPro" id="IPR022385">
    <property type="entry name" value="Rhs_assc_core"/>
</dbReference>
<evidence type="ECO:0000256" key="2">
    <source>
        <dbReference type="SAM" id="MobiDB-lite"/>
    </source>
</evidence>
<dbReference type="Proteomes" id="UP000294887">
    <property type="component" value="Unassembled WGS sequence"/>
</dbReference>
<evidence type="ECO:0000259" key="5">
    <source>
        <dbReference type="Pfam" id="PF25023"/>
    </source>
</evidence>
<dbReference type="Pfam" id="PF20148">
    <property type="entry name" value="DUF6531"/>
    <property type="match status" value="1"/>
</dbReference>
<dbReference type="CDD" id="cd20737">
    <property type="entry name" value="PoNe_HINT"/>
    <property type="match status" value="1"/>
</dbReference>
<dbReference type="EMBL" id="SMFQ01000003">
    <property type="protein sequence ID" value="TCJ86789.1"/>
    <property type="molecule type" value="Genomic_DNA"/>
</dbReference>
<feature type="compositionally biased region" description="Polar residues" evidence="2">
    <location>
        <begin position="1500"/>
        <end position="1509"/>
    </location>
</feature>
<organism evidence="6 7">
    <name type="scientific">Cocleimonas flava</name>
    <dbReference type="NCBI Taxonomy" id="634765"/>
    <lineage>
        <taxon>Bacteria</taxon>
        <taxon>Pseudomonadati</taxon>
        <taxon>Pseudomonadota</taxon>
        <taxon>Gammaproteobacteria</taxon>
        <taxon>Thiotrichales</taxon>
        <taxon>Thiotrichaceae</taxon>
        <taxon>Cocleimonas</taxon>
    </lineage>
</organism>
<feature type="domain" description="Teneurin-like YD-shell" evidence="5">
    <location>
        <begin position="600"/>
        <end position="815"/>
    </location>
</feature>
<dbReference type="OrthoDB" id="5624979at2"/>
<accession>A0A4R1F315</accession>
<protein>
    <submittedName>
        <fullName evidence="6">RHS repeat-associated protein</fullName>
    </submittedName>
</protein>
<evidence type="ECO:0000313" key="7">
    <source>
        <dbReference type="Proteomes" id="UP000294887"/>
    </source>
</evidence>
<dbReference type="Pfam" id="PF25023">
    <property type="entry name" value="TEN_YD-shell"/>
    <property type="match status" value="2"/>
</dbReference>
<keyword evidence="3" id="KW-0732">Signal</keyword>
<dbReference type="InterPro" id="IPR031325">
    <property type="entry name" value="RHS_repeat"/>
</dbReference>
<feature type="region of interest" description="Disordered" evidence="2">
    <location>
        <begin position="34"/>
        <end position="59"/>
    </location>
</feature>
<feature type="signal peptide" evidence="3">
    <location>
        <begin position="1"/>
        <end position="22"/>
    </location>
</feature>
<dbReference type="Pfam" id="PF05593">
    <property type="entry name" value="RHS_repeat"/>
    <property type="match status" value="2"/>
</dbReference>
<dbReference type="NCBIfam" id="TIGR01643">
    <property type="entry name" value="YD_repeat_2x"/>
    <property type="match status" value="6"/>
</dbReference>
<dbReference type="InterPro" id="IPR056823">
    <property type="entry name" value="TEN-like_YD-shell"/>
</dbReference>
<dbReference type="PANTHER" id="PTHR32305">
    <property type="match status" value="1"/>
</dbReference>
<evidence type="ECO:0000256" key="1">
    <source>
        <dbReference type="ARBA" id="ARBA00022737"/>
    </source>
</evidence>
<dbReference type="InterPro" id="IPR050708">
    <property type="entry name" value="T6SS_VgrG/RHS"/>
</dbReference>
<keyword evidence="7" id="KW-1185">Reference proteome</keyword>
<dbReference type="Gene3D" id="2.180.10.10">
    <property type="entry name" value="RHS repeat-associated core"/>
    <property type="match status" value="3"/>
</dbReference>
<feature type="domain" description="DUF6531" evidence="4">
    <location>
        <begin position="58"/>
        <end position="134"/>
    </location>
</feature>
<feature type="compositionally biased region" description="Polar residues" evidence="2">
    <location>
        <begin position="42"/>
        <end position="59"/>
    </location>
</feature>
<feature type="domain" description="Teneurin-like YD-shell" evidence="5">
    <location>
        <begin position="971"/>
        <end position="1222"/>
    </location>
</feature>